<dbReference type="Pfam" id="PF00126">
    <property type="entry name" value="HTH_1"/>
    <property type="match status" value="1"/>
</dbReference>
<dbReference type="SUPFAM" id="SSF46785">
    <property type="entry name" value="Winged helix' DNA-binding domain"/>
    <property type="match status" value="1"/>
</dbReference>
<dbReference type="InterPro" id="IPR000847">
    <property type="entry name" value="LysR_HTH_N"/>
</dbReference>
<dbReference type="InterPro" id="IPR036388">
    <property type="entry name" value="WH-like_DNA-bd_sf"/>
</dbReference>
<gene>
    <name evidence="5" type="ORF">MTIM_52600</name>
</gene>
<feature type="domain" description="HTH lysR-type" evidence="4">
    <location>
        <begin position="8"/>
        <end position="63"/>
    </location>
</feature>
<evidence type="ECO:0000313" key="5">
    <source>
        <dbReference type="EMBL" id="GFG99381.1"/>
    </source>
</evidence>
<accession>A0A7I9ZEG6</accession>
<sequence>MPLSPRLPELASFEAFLAIAETGSLGRAARELGLTQQAISRRLATMEAQIGVTLAVRTTRGSH</sequence>
<organism evidence="5 6">
    <name type="scientific">Mycobacterium timonense</name>
    <dbReference type="NCBI Taxonomy" id="701043"/>
    <lineage>
        <taxon>Bacteria</taxon>
        <taxon>Bacillati</taxon>
        <taxon>Actinomycetota</taxon>
        <taxon>Actinomycetes</taxon>
        <taxon>Mycobacteriales</taxon>
        <taxon>Mycobacteriaceae</taxon>
        <taxon>Mycobacterium</taxon>
        <taxon>Mycobacterium avium complex (MAC)</taxon>
    </lineage>
</organism>
<comment type="similarity">
    <text evidence="1">Belongs to the LysR transcriptional regulatory family.</text>
</comment>
<keyword evidence="6" id="KW-1185">Reference proteome</keyword>
<keyword evidence="3" id="KW-0804">Transcription</keyword>
<reference evidence="5 6" key="1">
    <citation type="journal article" date="2019" name="Emerg. Microbes Infect.">
        <title>Comprehensive subspecies identification of 175 nontuberculous mycobacteria species based on 7547 genomic profiles.</title>
        <authorList>
            <person name="Matsumoto Y."/>
            <person name="Kinjo T."/>
            <person name="Motooka D."/>
            <person name="Nabeya D."/>
            <person name="Jung N."/>
            <person name="Uechi K."/>
            <person name="Horii T."/>
            <person name="Iida T."/>
            <person name="Fujita J."/>
            <person name="Nakamura S."/>
        </authorList>
    </citation>
    <scope>NUCLEOTIDE SEQUENCE [LARGE SCALE GENOMIC DNA]</scope>
    <source>
        <strain evidence="5 6">JCM 30726</strain>
    </source>
</reference>
<dbReference type="InterPro" id="IPR036390">
    <property type="entry name" value="WH_DNA-bd_sf"/>
</dbReference>
<evidence type="ECO:0000256" key="2">
    <source>
        <dbReference type="ARBA" id="ARBA00023015"/>
    </source>
</evidence>
<evidence type="ECO:0000256" key="1">
    <source>
        <dbReference type="ARBA" id="ARBA00009437"/>
    </source>
</evidence>
<dbReference type="GO" id="GO:0000976">
    <property type="term" value="F:transcription cis-regulatory region binding"/>
    <property type="evidence" value="ECO:0007669"/>
    <property type="project" value="TreeGrafter"/>
</dbReference>
<evidence type="ECO:0000259" key="4">
    <source>
        <dbReference type="PROSITE" id="PS50931"/>
    </source>
</evidence>
<dbReference type="GO" id="GO:0003700">
    <property type="term" value="F:DNA-binding transcription factor activity"/>
    <property type="evidence" value="ECO:0007669"/>
    <property type="project" value="InterPro"/>
</dbReference>
<dbReference type="PANTHER" id="PTHR30126">
    <property type="entry name" value="HTH-TYPE TRANSCRIPTIONAL REGULATOR"/>
    <property type="match status" value="1"/>
</dbReference>
<evidence type="ECO:0000256" key="3">
    <source>
        <dbReference type="ARBA" id="ARBA00023163"/>
    </source>
</evidence>
<dbReference type="Gene3D" id="1.10.10.10">
    <property type="entry name" value="Winged helix-like DNA-binding domain superfamily/Winged helix DNA-binding domain"/>
    <property type="match status" value="1"/>
</dbReference>
<dbReference type="PROSITE" id="PS50931">
    <property type="entry name" value="HTH_LYSR"/>
    <property type="match status" value="1"/>
</dbReference>
<dbReference type="PRINTS" id="PR00039">
    <property type="entry name" value="HTHLYSR"/>
</dbReference>
<protein>
    <recommendedName>
        <fullName evidence="4">HTH lysR-type domain-containing protein</fullName>
    </recommendedName>
</protein>
<dbReference type="AlphaFoldDB" id="A0A7I9ZEG6"/>
<keyword evidence="2" id="KW-0805">Transcription regulation</keyword>
<proteinExistence type="inferred from homology"/>
<comment type="caution">
    <text evidence="5">The sequence shown here is derived from an EMBL/GenBank/DDBJ whole genome shotgun (WGS) entry which is preliminary data.</text>
</comment>
<name>A0A7I9ZEG6_9MYCO</name>
<dbReference type="Proteomes" id="UP000465301">
    <property type="component" value="Unassembled WGS sequence"/>
</dbReference>
<dbReference type="PANTHER" id="PTHR30126:SF39">
    <property type="entry name" value="HTH-TYPE TRANSCRIPTIONAL REGULATOR CYSL"/>
    <property type="match status" value="1"/>
</dbReference>
<evidence type="ECO:0000313" key="6">
    <source>
        <dbReference type="Proteomes" id="UP000465301"/>
    </source>
</evidence>
<dbReference type="EMBL" id="BLLA01000002">
    <property type="protein sequence ID" value="GFG99381.1"/>
    <property type="molecule type" value="Genomic_DNA"/>
</dbReference>